<protein>
    <recommendedName>
        <fullName evidence="30">CMP-N-acetylneuraminate-beta-galactosamide-alpha-2,3-sialyltransferase 2</fullName>
        <ecNumber evidence="19">2.4.3.2</ecNumber>
        <ecNumber evidence="20">2.4.3.4</ecNumber>
    </recommendedName>
    <alternativeName>
        <fullName evidence="23">Gal-NAc6S</fullName>
    </alternativeName>
    <alternativeName>
        <fullName evidence="21">Gal-beta-1,3-GalNAc-alpha-2,3-sialyltransferase</fullName>
    </alternativeName>
    <alternativeName>
        <fullName evidence="22">Monosialoganglioside sialyltransferase</fullName>
    </alternativeName>
    <alternativeName>
        <fullName evidence="31">ST3Gal II</fullName>
    </alternativeName>
    <alternativeName>
        <fullName evidence="32">ST3GalA.2</fullName>
    </alternativeName>
    <alternativeName>
        <fullName evidence="33">Sialyltransferase 4B</fullName>
    </alternativeName>
</protein>
<dbReference type="PANTHER" id="PTHR46032:SF5">
    <property type="entry name" value="ST3 BETA-GALACTOSIDE ALPHA-2,3-SIALYLTRANSFERASE 8"/>
    <property type="match status" value="1"/>
</dbReference>
<dbReference type="GO" id="GO:0006629">
    <property type="term" value="P:lipid metabolic process"/>
    <property type="evidence" value="ECO:0007669"/>
    <property type="project" value="UniProtKB-KW"/>
</dbReference>
<comment type="similarity">
    <text evidence="5">Belongs to the glycosyltransferase 29 family.</text>
</comment>
<dbReference type="InterPro" id="IPR051757">
    <property type="entry name" value="Beta-gal_alpha2-3_sialyltrans"/>
</dbReference>
<keyword evidence="7" id="KW-0328">Glycosyltransferase</keyword>
<dbReference type="RefSeq" id="XP_014268727.1">
    <property type="nucleotide sequence ID" value="XM_014413241.3"/>
</dbReference>
<evidence type="ECO:0000256" key="4">
    <source>
        <dbReference type="ARBA" id="ARBA00004934"/>
    </source>
</evidence>
<dbReference type="RefSeq" id="XP_014268726.1">
    <property type="nucleotide sequence ID" value="XM_014413240.1"/>
</dbReference>
<evidence type="ECO:0000256" key="2">
    <source>
        <dbReference type="ARBA" id="ARBA00004613"/>
    </source>
</evidence>
<dbReference type="GO" id="GO:0097503">
    <property type="term" value="P:sialylation"/>
    <property type="evidence" value="ECO:0007669"/>
    <property type="project" value="TreeGrafter"/>
</dbReference>
<comment type="pathway">
    <text evidence="3">Protein modification; protein glycosylation.</text>
</comment>
<dbReference type="OrthoDB" id="10264956at2759"/>
<comment type="catalytic activity">
    <reaction evidence="25">
        <text>a ganglioside GM1 (d18:1(4E)) + CMP-N-acetyl-beta-neuraminate = a ganglioside GD1a (d18:1(4E)) + CMP + H(+)</text>
        <dbReference type="Rhea" id="RHEA:18021"/>
        <dbReference type="ChEBI" id="CHEBI:15378"/>
        <dbReference type="ChEBI" id="CHEBI:57812"/>
        <dbReference type="ChEBI" id="CHEBI:60377"/>
        <dbReference type="ChEBI" id="CHEBI:77709"/>
        <dbReference type="ChEBI" id="CHEBI:78445"/>
        <dbReference type="EC" id="2.4.3.2"/>
    </reaction>
    <physiologicalReaction direction="left-to-right" evidence="25">
        <dbReference type="Rhea" id="RHEA:18022"/>
    </physiologicalReaction>
</comment>
<evidence type="ECO:0000256" key="18">
    <source>
        <dbReference type="ARBA" id="ARBA00037859"/>
    </source>
</evidence>
<evidence type="ECO:0000256" key="27">
    <source>
        <dbReference type="ARBA" id="ARBA00047509"/>
    </source>
</evidence>
<dbReference type="EC" id="2.4.3.2" evidence="19"/>
<keyword evidence="13" id="KW-0443">Lipid metabolism</keyword>
<keyword evidence="15" id="KW-1015">Disulfide bond</keyword>
<dbReference type="Pfam" id="PF00777">
    <property type="entry name" value="Glyco_transf_29"/>
    <property type="match status" value="1"/>
</dbReference>
<dbReference type="Ensembl" id="ENSMZET00005000146.1">
    <property type="protein sequence ID" value="ENSMZEP00005000106.1"/>
    <property type="gene ID" value="ENSMZEG00005000108.1"/>
</dbReference>
<evidence type="ECO:0000256" key="26">
    <source>
        <dbReference type="ARBA" id="ARBA00043816"/>
    </source>
</evidence>
<evidence type="ECO:0000256" key="22">
    <source>
        <dbReference type="ARBA" id="ARBA00042990"/>
    </source>
</evidence>
<reference evidence="34 35" key="1">
    <citation type="journal article" date="2014" name="Nature">
        <title>The genomic substrate for adaptive radiation in African cichlid fish.</title>
        <authorList>
            <person name="Brawand D."/>
            <person name="Wagner C.E."/>
            <person name="Li Y.I."/>
            <person name="Malinsky M."/>
            <person name="Keller I."/>
            <person name="Fan S."/>
            <person name="Simakov O."/>
            <person name="Ng A.Y."/>
            <person name="Lim Z.W."/>
            <person name="Bezault E."/>
            <person name="Turner-Maier J."/>
            <person name="Johnson J."/>
            <person name="Alcazar R."/>
            <person name="Noh H.J."/>
            <person name="Russell P."/>
            <person name="Aken B."/>
            <person name="Alfoldi J."/>
            <person name="Amemiya C."/>
            <person name="Azzouzi N."/>
            <person name="Baroiller J.F."/>
            <person name="Barloy-Hubler F."/>
            <person name="Berlin A."/>
            <person name="Bloomquist R."/>
            <person name="Carleton K.L."/>
            <person name="Conte M.A."/>
            <person name="D'Cotta H."/>
            <person name="Eshel O."/>
            <person name="Gaffney L."/>
            <person name="Galibert F."/>
            <person name="Gante H.F."/>
            <person name="Gnerre S."/>
            <person name="Greuter L."/>
            <person name="Guyon R."/>
            <person name="Haddad N.S."/>
            <person name="Haerty W."/>
            <person name="Harris R.M."/>
            <person name="Hofmann H.A."/>
            <person name="Hourlier T."/>
            <person name="Hulata G."/>
            <person name="Jaffe D.B."/>
            <person name="Lara M."/>
            <person name="Lee A.P."/>
            <person name="MacCallum I."/>
            <person name="Mwaiko S."/>
            <person name="Nikaido M."/>
            <person name="Nishihara H."/>
            <person name="Ozouf-Costaz C."/>
            <person name="Penman D.J."/>
            <person name="Przybylski D."/>
            <person name="Rakotomanga M."/>
            <person name="Renn S.C.P."/>
            <person name="Ribeiro F.J."/>
            <person name="Ron M."/>
            <person name="Salzburger W."/>
            <person name="Sanchez-Pulido L."/>
            <person name="Santos M.E."/>
            <person name="Searle S."/>
            <person name="Sharpe T."/>
            <person name="Swofford R."/>
            <person name="Tan F.J."/>
            <person name="Williams L."/>
            <person name="Young S."/>
            <person name="Yin S."/>
            <person name="Okada N."/>
            <person name="Kocher T.D."/>
            <person name="Miska E.A."/>
            <person name="Lander E.S."/>
            <person name="Venkatesh B."/>
            <person name="Fernald R.D."/>
            <person name="Meyer A."/>
            <person name="Ponting C.P."/>
            <person name="Streelman J.T."/>
            <person name="Lindblad-Toh K."/>
            <person name="Seehausen O."/>
            <person name="Di Palma F."/>
        </authorList>
    </citation>
    <scope>NUCLEOTIDE SEQUENCE</scope>
</reference>
<comment type="subunit">
    <text evidence="29">Homodimer; disulfide-linked. Homodimer formation occurs in the endoplasmic reticulum.</text>
</comment>
<reference evidence="34" key="3">
    <citation type="submission" date="2025-09" db="UniProtKB">
        <authorList>
            <consortium name="Ensembl"/>
        </authorList>
    </citation>
    <scope>IDENTIFICATION</scope>
</reference>
<evidence type="ECO:0000256" key="11">
    <source>
        <dbReference type="ARBA" id="ARBA00022989"/>
    </source>
</evidence>
<evidence type="ECO:0000256" key="3">
    <source>
        <dbReference type="ARBA" id="ARBA00004922"/>
    </source>
</evidence>
<evidence type="ECO:0000256" key="5">
    <source>
        <dbReference type="ARBA" id="ARBA00006003"/>
    </source>
</evidence>
<dbReference type="GO" id="GO:0003836">
    <property type="term" value="F:beta-galactoside (CMP) alpha-2,3-sialyltransferase activity"/>
    <property type="evidence" value="ECO:0007669"/>
    <property type="project" value="UniProtKB-EC"/>
</dbReference>
<dbReference type="CDD" id="cd23966">
    <property type="entry name" value="GT29_ST3GAL1_2"/>
    <property type="match status" value="1"/>
</dbReference>
<reference evidence="34" key="2">
    <citation type="submission" date="2025-08" db="UniProtKB">
        <authorList>
            <consortium name="Ensembl"/>
        </authorList>
    </citation>
    <scope>IDENTIFICATION</scope>
</reference>
<comment type="catalytic activity">
    <reaction evidence="17">
        <text>a beta-D-galactosyl-(1-&gt;3)-N-acetyl-alpha-D-galactosaminyl derivative + CMP-N-acetyl-beta-neuraminate = an N-acetyl-alpha-neuraminyl-(2-&gt;3)-beta-D-galactosyl-(1-&gt;3)-N-acetyl-alpha-D-galactosaminyl derivative + CMP + H(+)</text>
        <dbReference type="Rhea" id="RHEA:21616"/>
        <dbReference type="ChEBI" id="CHEBI:15378"/>
        <dbReference type="ChEBI" id="CHEBI:57812"/>
        <dbReference type="ChEBI" id="CHEBI:60377"/>
        <dbReference type="ChEBI" id="CHEBI:133470"/>
        <dbReference type="ChEBI" id="CHEBI:139596"/>
        <dbReference type="EC" id="2.4.3.4"/>
    </reaction>
    <physiologicalReaction direction="left-to-right" evidence="17">
        <dbReference type="Rhea" id="RHEA:21617"/>
    </physiologicalReaction>
</comment>
<name>A0A3P9AQY9_9CICH</name>
<sequence length="402" mass="45171">MIVRRKACVALVIAAILFLMIASQSIQRRYFLLQPAAPPRGHSTSSGRMTAAEFTGPISGQAPPYLKPEQIPTEEEMVEEEIDEEEEEMVIQEQLMKNAKLCGCSDACISDNNGSKWFSQRYDAKQQPIIKETGNNFDSDALQWWLSLQRAGNDQSLEEVISKMFQVISPPSIDLEPVPSRCRSCAVVGNSGNLRHSGHGALIDSHGFVFRMNKAVTKGFEEDVGRRTTHHFLYPESAVDISNGTSLILLPFKLRDLEWLTSALSTGTVKMTYMRVKARVHADKDKVVVVNPVFFKYVHERWNEHHGRYPSTGMLAIVFALHVCDQVSVFGYGADKQGNWHHYWEKNQFAGAFKKTGVHSADFENQIIQHLANEGKITLHLNTTTSVQTELGTNDRLAHKLN</sequence>
<comment type="subcellular location">
    <subcellularLocation>
        <location evidence="1">Golgi apparatus membrane</location>
        <topology evidence="1">Single-pass type II membrane protein</topology>
    </subcellularLocation>
    <subcellularLocation>
        <location evidence="18">Golgi apparatus</location>
        <location evidence="18">Golgi stack membrane</location>
    </subcellularLocation>
    <subcellularLocation>
        <location evidence="2">Secreted</location>
    </subcellularLocation>
</comment>
<keyword evidence="35" id="KW-1185">Reference proteome</keyword>
<evidence type="ECO:0000256" key="7">
    <source>
        <dbReference type="ARBA" id="ARBA00022676"/>
    </source>
</evidence>
<dbReference type="Gene3D" id="3.90.1480.20">
    <property type="entry name" value="Glycosyl transferase family 29"/>
    <property type="match status" value="1"/>
</dbReference>
<evidence type="ECO:0000256" key="14">
    <source>
        <dbReference type="ARBA" id="ARBA00023136"/>
    </source>
</evidence>
<dbReference type="FunFam" id="3.90.1480.20:FF:000002">
    <property type="entry name" value="CMP-N-acetylneuraminate-beta-galactosamide- alpha-2,3-sialyltransferase 2"/>
    <property type="match status" value="1"/>
</dbReference>
<dbReference type="InterPro" id="IPR038578">
    <property type="entry name" value="GT29-like_sf"/>
</dbReference>
<evidence type="ECO:0000256" key="13">
    <source>
        <dbReference type="ARBA" id="ARBA00023098"/>
    </source>
</evidence>
<evidence type="ECO:0000256" key="10">
    <source>
        <dbReference type="ARBA" id="ARBA00022968"/>
    </source>
</evidence>
<evidence type="ECO:0000256" key="25">
    <source>
        <dbReference type="ARBA" id="ARBA00043773"/>
    </source>
</evidence>
<comment type="catalytic activity">
    <reaction evidence="27">
        <text>ganglioside GM1 (d18:1(4E)/18:0) + CMP-N-acetyl-beta-neuraminate = ganglioside GD1a (18:1(4E)/18:0) + CMP + H(+)</text>
        <dbReference type="Rhea" id="RHEA:48248"/>
        <dbReference type="ChEBI" id="CHEBI:15378"/>
        <dbReference type="ChEBI" id="CHEBI:57812"/>
        <dbReference type="ChEBI" id="CHEBI:60377"/>
        <dbReference type="ChEBI" id="CHEBI:73110"/>
        <dbReference type="ChEBI" id="CHEBI:90153"/>
    </reaction>
    <physiologicalReaction direction="left-to-right" evidence="27">
        <dbReference type="Rhea" id="RHEA:48249"/>
    </physiologicalReaction>
</comment>
<keyword evidence="9" id="KW-0812">Transmembrane</keyword>
<evidence type="ECO:0000256" key="21">
    <source>
        <dbReference type="ARBA" id="ARBA00042448"/>
    </source>
</evidence>
<accession>A0A3P9AQY9</accession>
<dbReference type="EC" id="2.4.3.4" evidence="20"/>
<dbReference type="GO" id="GO:0005576">
    <property type="term" value="C:extracellular region"/>
    <property type="evidence" value="ECO:0007669"/>
    <property type="project" value="UniProtKB-SubCell"/>
</dbReference>
<evidence type="ECO:0000313" key="34">
    <source>
        <dbReference type="Ensembl" id="ENSMZEP00005000106.1"/>
    </source>
</evidence>
<evidence type="ECO:0000256" key="12">
    <source>
        <dbReference type="ARBA" id="ARBA00023034"/>
    </source>
</evidence>
<evidence type="ECO:0000256" key="33">
    <source>
        <dbReference type="ARBA" id="ARBA00082805"/>
    </source>
</evidence>
<comment type="catalytic activity">
    <reaction evidence="28">
        <text>a globoside GalGb4Cer + CMP-N-acetyl-beta-neuraminate = a globoside MSGG + CMP + H(+)</text>
        <dbReference type="Rhea" id="RHEA:65372"/>
        <dbReference type="ChEBI" id="CHEBI:15378"/>
        <dbReference type="ChEBI" id="CHEBI:57812"/>
        <dbReference type="ChEBI" id="CHEBI:60377"/>
        <dbReference type="ChEBI" id="CHEBI:140623"/>
        <dbReference type="ChEBI" id="CHEBI:140691"/>
    </reaction>
    <physiologicalReaction direction="left-to-right" evidence="28">
        <dbReference type="Rhea" id="RHEA:65373"/>
    </physiologicalReaction>
</comment>
<evidence type="ECO:0000256" key="6">
    <source>
        <dbReference type="ARBA" id="ARBA00022525"/>
    </source>
</evidence>
<evidence type="ECO:0000256" key="16">
    <source>
        <dbReference type="ARBA" id="ARBA00023180"/>
    </source>
</evidence>
<evidence type="ECO:0000256" key="8">
    <source>
        <dbReference type="ARBA" id="ARBA00022679"/>
    </source>
</evidence>
<dbReference type="GO" id="GO:0000139">
    <property type="term" value="C:Golgi membrane"/>
    <property type="evidence" value="ECO:0007669"/>
    <property type="project" value="UniProtKB-SubCell"/>
</dbReference>
<comment type="pathway">
    <text evidence="4">Glycolipid biosynthesis.</text>
</comment>
<evidence type="ECO:0000256" key="15">
    <source>
        <dbReference type="ARBA" id="ARBA00023157"/>
    </source>
</evidence>
<evidence type="ECO:0000256" key="29">
    <source>
        <dbReference type="ARBA" id="ARBA00062545"/>
    </source>
</evidence>
<evidence type="ECO:0000256" key="20">
    <source>
        <dbReference type="ARBA" id="ARBA00039107"/>
    </source>
</evidence>
<evidence type="ECO:0000256" key="28">
    <source>
        <dbReference type="ARBA" id="ARBA00052027"/>
    </source>
</evidence>
<dbReference type="CTD" id="445567"/>
<keyword evidence="11" id="KW-1133">Transmembrane helix</keyword>
<comment type="catalytic activity">
    <reaction evidence="24">
        <text>a ganglioside GA1 (d18:1(4E)) + CMP-N-acetyl-beta-neuraminate = a ganglioside GM1b (d18:1(4E)) + CMP + H(+)</text>
        <dbReference type="Rhea" id="RHEA:47560"/>
        <dbReference type="ChEBI" id="CHEBI:15378"/>
        <dbReference type="ChEBI" id="CHEBI:27938"/>
        <dbReference type="ChEBI" id="CHEBI:57812"/>
        <dbReference type="ChEBI" id="CHEBI:60377"/>
        <dbReference type="ChEBI" id="CHEBI:78568"/>
    </reaction>
    <physiologicalReaction direction="left-to-right" evidence="24">
        <dbReference type="Rhea" id="RHEA:47561"/>
    </physiologicalReaction>
</comment>
<dbReference type="GO" id="GO:0047288">
    <property type="term" value="F:beta-D-galactosyl-(1-&gt;3)-N-acetyl-beta-D-galactosaminide alpha-2,3- sialyltransferase"/>
    <property type="evidence" value="ECO:0007669"/>
    <property type="project" value="UniProtKB-EC"/>
</dbReference>
<evidence type="ECO:0000256" key="32">
    <source>
        <dbReference type="ARBA" id="ARBA00081332"/>
    </source>
</evidence>
<dbReference type="STRING" id="106582.ENSMZEP00005000106"/>
<keyword evidence="8" id="KW-0808">Transferase</keyword>
<proteinExistence type="inferred from homology"/>
<keyword evidence="16" id="KW-0325">Glycoprotein</keyword>
<keyword evidence="6" id="KW-0964">Secreted</keyword>
<dbReference type="GeneID" id="101476018"/>
<evidence type="ECO:0000256" key="24">
    <source>
        <dbReference type="ARBA" id="ARBA00043673"/>
    </source>
</evidence>
<keyword evidence="14" id="KW-0472">Membrane</keyword>
<organism evidence="34 35">
    <name type="scientific">Maylandia zebra</name>
    <name type="common">zebra mbuna</name>
    <dbReference type="NCBI Taxonomy" id="106582"/>
    <lineage>
        <taxon>Eukaryota</taxon>
        <taxon>Metazoa</taxon>
        <taxon>Chordata</taxon>
        <taxon>Craniata</taxon>
        <taxon>Vertebrata</taxon>
        <taxon>Euteleostomi</taxon>
        <taxon>Actinopterygii</taxon>
        <taxon>Neopterygii</taxon>
        <taxon>Teleostei</taxon>
        <taxon>Neoteleostei</taxon>
        <taxon>Acanthomorphata</taxon>
        <taxon>Ovalentaria</taxon>
        <taxon>Cichlomorphae</taxon>
        <taxon>Cichliformes</taxon>
        <taxon>Cichlidae</taxon>
        <taxon>African cichlids</taxon>
        <taxon>Pseudocrenilabrinae</taxon>
        <taxon>Haplochromini</taxon>
        <taxon>Maylandia</taxon>
        <taxon>Maylandia zebra complex</taxon>
    </lineage>
</organism>
<evidence type="ECO:0000256" key="1">
    <source>
        <dbReference type="ARBA" id="ARBA00004323"/>
    </source>
</evidence>
<dbReference type="PANTHER" id="PTHR46032">
    <property type="entry name" value="ALPHA-2,3-SIALYLTRANSFERASE ST3GAL I ISOFORM X1"/>
    <property type="match status" value="1"/>
</dbReference>
<evidence type="ECO:0000256" key="31">
    <source>
        <dbReference type="ARBA" id="ARBA00081228"/>
    </source>
</evidence>
<keyword evidence="12" id="KW-0333">Golgi apparatus</keyword>
<dbReference type="KEGG" id="mze:101476018"/>
<comment type="catalytic activity">
    <reaction evidence="26">
        <text>a ganglioside GA1 + CMP-N-acetyl-beta-neuraminate = a ganglioside GM1b + CMP + H(+)</text>
        <dbReference type="Rhea" id="RHEA:48244"/>
        <dbReference type="ChEBI" id="CHEBI:15378"/>
        <dbReference type="ChEBI" id="CHEBI:57812"/>
        <dbReference type="ChEBI" id="CHEBI:60377"/>
        <dbReference type="ChEBI" id="CHEBI:88069"/>
        <dbReference type="ChEBI" id="CHEBI:90151"/>
    </reaction>
    <physiologicalReaction direction="left-to-right" evidence="26">
        <dbReference type="Rhea" id="RHEA:48245"/>
    </physiologicalReaction>
</comment>
<evidence type="ECO:0000256" key="23">
    <source>
        <dbReference type="ARBA" id="ARBA00042991"/>
    </source>
</evidence>
<dbReference type="InterPro" id="IPR001675">
    <property type="entry name" value="Glyco_trans_29"/>
</dbReference>
<dbReference type="GO" id="GO:0032580">
    <property type="term" value="C:Golgi cisterna membrane"/>
    <property type="evidence" value="ECO:0007669"/>
    <property type="project" value="UniProtKB-SubCell"/>
</dbReference>
<evidence type="ECO:0000256" key="17">
    <source>
        <dbReference type="ARBA" id="ARBA00036292"/>
    </source>
</evidence>
<evidence type="ECO:0000256" key="9">
    <source>
        <dbReference type="ARBA" id="ARBA00022692"/>
    </source>
</evidence>
<evidence type="ECO:0000256" key="19">
    <source>
        <dbReference type="ARBA" id="ARBA00039106"/>
    </source>
</evidence>
<evidence type="ECO:0000256" key="30">
    <source>
        <dbReference type="ARBA" id="ARBA00072809"/>
    </source>
</evidence>
<dbReference type="GeneTree" id="ENSGT00940000166842"/>
<dbReference type="AlphaFoldDB" id="A0A3P9AQY9"/>
<evidence type="ECO:0000313" key="35">
    <source>
        <dbReference type="Proteomes" id="UP000265160"/>
    </source>
</evidence>
<dbReference type="Proteomes" id="UP000265160">
    <property type="component" value="LG5"/>
</dbReference>
<keyword evidence="10" id="KW-0735">Signal-anchor</keyword>